<proteinExistence type="predicted"/>
<protein>
    <submittedName>
        <fullName evidence="1">Lipotransmembrane domain protein</fullName>
    </submittedName>
</protein>
<dbReference type="SUPFAM" id="SSF46626">
    <property type="entry name" value="Cytochrome c"/>
    <property type="match status" value="1"/>
</dbReference>
<dbReference type="EMBL" id="CP012606">
    <property type="protein sequence ID" value="ANH75215.1"/>
    <property type="molecule type" value="Genomic_DNA"/>
</dbReference>
<accession>A0AAC9FTT4</accession>
<reference evidence="1 2" key="1">
    <citation type="submission" date="2015-09" db="EMBL/GenBank/DDBJ databases">
        <authorList>
            <person name="Xu Y."/>
            <person name="Nagy A."/>
            <person name="Liu N.T."/>
            <person name="Nou X."/>
        </authorList>
    </citation>
    <scope>NUCLEOTIDE SEQUENCE [LARGE SCALE GENOMIC DNA]</scope>
    <source>
        <strain evidence="1 2">FC1138</strain>
    </source>
</reference>
<dbReference type="GO" id="GO:0020037">
    <property type="term" value="F:heme binding"/>
    <property type="evidence" value="ECO:0007669"/>
    <property type="project" value="InterPro"/>
</dbReference>
<evidence type="ECO:0000313" key="2">
    <source>
        <dbReference type="Proteomes" id="UP000077927"/>
    </source>
</evidence>
<name>A0AAC9FTT4_9RALS</name>
<dbReference type="Proteomes" id="UP000077927">
    <property type="component" value="Chromosome 2"/>
</dbReference>
<dbReference type="KEGG" id="rin:ACS15_4444"/>
<evidence type="ECO:0000313" key="1">
    <source>
        <dbReference type="EMBL" id="ANH75215.1"/>
    </source>
</evidence>
<dbReference type="GO" id="GO:0009055">
    <property type="term" value="F:electron transfer activity"/>
    <property type="evidence" value="ECO:0007669"/>
    <property type="project" value="InterPro"/>
</dbReference>
<organism evidence="1 2">
    <name type="scientific">Ralstonia insidiosa</name>
    <dbReference type="NCBI Taxonomy" id="190721"/>
    <lineage>
        <taxon>Bacteria</taxon>
        <taxon>Pseudomonadati</taxon>
        <taxon>Pseudomonadota</taxon>
        <taxon>Betaproteobacteria</taxon>
        <taxon>Burkholderiales</taxon>
        <taxon>Burkholderiaceae</taxon>
        <taxon>Ralstonia</taxon>
    </lineage>
</organism>
<dbReference type="Gene3D" id="1.10.760.10">
    <property type="entry name" value="Cytochrome c-like domain"/>
    <property type="match status" value="1"/>
</dbReference>
<dbReference type="InterPro" id="IPR036909">
    <property type="entry name" value="Cyt_c-like_dom_sf"/>
</dbReference>
<gene>
    <name evidence="1" type="ORF">ACS15_4444</name>
</gene>
<dbReference type="AlphaFoldDB" id="A0AAC9FTT4"/>
<sequence>MDPPFNRRAGEKPALNDQEIRDVVAFLKTLNDGYPPQLRRVQEVSGA</sequence>